<dbReference type="Proteomes" id="UP000315115">
    <property type="component" value="Plasmid pAM7"/>
</dbReference>
<proteinExistence type="predicted"/>
<dbReference type="GO" id="GO:0019867">
    <property type="term" value="C:outer membrane"/>
    <property type="evidence" value="ECO:0007669"/>
    <property type="project" value="InterPro"/>
</dbReference>
<keyword evidence="1" id="KW-0472">Membrane</keyword>
<keyword evidence="1" id="KW-1133">Transmembrane helix</keyword>
<evidence type="ECO:0000256" key="1">
    <source>
        <dbReference type="SAM" id="Phobius"/>
    </source>
</evidence>
<dbReference type="AlphaFoldDB" id="A0A510IIQ2"/>
<feature type="transmembrane region" description="Helical" evidence="1">
    <location>
        <begin position="24"/>
        <end position="53"/>
    </location>
</feature>
<reference evidence="3" key="1">
    <citation type="submission" date="2019-07" db="EMBL/GenBank/DDBJ databases">
        <title>Complete Genome Sequences of Vibrion rotiferianus strain AM7.</title>
        <authorList>
            <person name="Miyazaki K."/>
            <person name="Wiseschart A."/>
            <person name="Pootanakit K."/>
            <person name="Ishimori K."/>
            <person name="Kitahara K."/>
        </authorList>
    </citation>
    <scope>NUCLEOTIDE SEQUENCE [LARGE SCALE GENOMIC DNA]</scope>
    <source>
        <strain evidence="3">AM7</strain>
        <plasmid evidence="3">pam7 dna</plasmid>
    </source>
</reference>
<dbReference type="RefSeq" id="WP_022614994.1">
    <property type="nucleotide sequence ID" value="NZ_AP019800.1"/>
</dbReference>
<sequence>MEPVIIPRYVDELPQIALWEIDEALIVLLLISFGILTKQLITMSIIGFGSAYLFGRFKQGQARGLLLHFMHFYGLMPFKGFWLDFNYKRDWMV</sequence>
<dbReference type="InterPro" id="IPR009838">
    <property type="entry name" value="T4SS_TraL"/>
</dbReference>
<accession>A0A510IIQ2</accession>
<gene>
    <name evidence="2" type="ORF">VroAM7_49790</name>
</gene>
<evidence type="ECO:0000313" key="3">
    <source>
        <dbReference type="Proteomes" id="UP000315115"/>
    </source>
</evidence>
<evidence type="ECO:0008006" key="4">
    <source>
        <dbReference type="Google" id="ProtNLM"/>
    </source>
</evidence>
<evidence type="ECO:0000313" key="2">
    <source>
        <dbReference type="EMBL" id="BBL92326.1"/>
    </source>
</evidence>
<dbReference type="Pfam" id="PF07178">
    <property type="entry name" value="TraL"/>
    <property type="match status" value="1"/>
</dbReference>
<feature type="transmembrane region" description="Helical" evidence="1">
    <location>
        <begin position="65"/>
        <end position="83"/>
    </location>
</feature>
<keyword evidence="2" id="KW-0614">Plasmid</keyword>
<dbReference type="EMBL" id="AP019800">
    <property type="protein sequence ID" value="BBL92326.1"/>
    <property type="molecule type" value="Genomic_DNA"/>
</dbReference>
<organism evidence="2 3">
    <name type="scientific">Vibrio rotiferianus</name>
    <dbReference type="NCBI Taxonomy" id="190895"/>
    <lineage>
        <taxon>Bacteria</taxon>
        <taxon>Pseudomonadati</taxon>
        <taxon>Pseudomonadota</taxon>
        <taxon>Gammaproteobacteria</taxon>
        <taxon>Vibrionales</taxon>
        <taxon>Vibrionaceae</taxon>
        <taxon>Vibrio</taxon>
    </lineage>
</organism>
<dbReference type="NCBIfam" id="TIGR02762">
    <property type="entry name" value="TraL_TIGR"/>
    <property type="match status" value="1"/>
</dbReference>
<geneLocation type="plasmid" evidence="3">
    <name>pam7 dna</name>
</geneLocation>
<name>A0A510IIQ2_9VIBR</name>
<keyword evidence="1" id="KW-0812">Transmembrane</keyword>
<protein>
    <recommendedName>
        <fullName evidence="4">Type IV conjugative transfer system protein TraL</fullName>
    </recommendedName>
</protein>